<comment type="caution">
    <text evidence="1">The sequence shown here is derived from an EMBL/GenBank/DDBJ whole genome shotgun (WGS) entry which is preliminary data.</text>
</comment>
<dbReference type="AlphaFoldDB" id="A0A9D1JW05"/>
<sequence>MKYKSRNLLPAAVVRKLKSFPRFIYHNKLDAHIWESDMQMRKLVSNALQMVSWSYIAFMQRMGYPLPDDAILDIFVHGSSTNYYYDDTSDIDIAIVANLDGMRAMFPNVDINGLMKSALGSWMRYHRIRVCGRGIDIDVLDVNTPRYGPGIYKVGSAYSLKSDSWIRRPELLKPDVVREIRKSAWKIFKDFRRQYNQMRKNNMGADFVDTFMTRITMERKDSYAKNYLQPVTPETMAFRMIRRCGMWRDLIELSARQRSRDFNISL</sequence>
<evidence type="ECO:0000313" key="1">
    <source>
        <dbReference type="EMBL" id="HIS70463.1"/>
    </source>
</evidence>
<organism evidence="1 2">
    <name type="scientific">Candidatus Enterousia intestinigallinarum</name>
    <dbReference type="NCBI Taxonomy" id="2840790"/>
    <lineage>
        <taxon>Bacteria</taxon>
        <taxon>Pseudomonadati</taxon>
        <taxon>Pseudomonadota</taxon>
        <taxon>Alphaproteobacteria</taxon>
        <taxon>Candidatus Enterousia</taxon>
    </lineage>
</organism>
<gene>
    <name evidence="1" type="ORF">IAD02_00535</name>
</gene>
<dbReference type="SUPFAM" id="SSF81301">
    <property type="entry name" value="Nucleotidyltransferase"/>
    <property type="match status" value="1"/>
</dbReference>
<reference evidence="1" key="2">
    <citation type="journal article" date="2021" name="PeerJ">
        <title>Extensive microbial diversity within the chicken gut microbiome revealed by metagenomics and culture.</title>
        <authorList>
            <person name="Gilroy R."/>
            <person name="Ravi A."/>
            <person name="Getino M."/>
            <person name="Pursley I."/>
            <person name="Horton D.L."/>
            <person name="Alikhan N.F."/>
            <person name="Baker D."/>
            <person name="Gharbi K."/>
            <person name="Hall N."/>
            <person name="Watson M."/>
            <person name="Adriaenssens E.M."/>
            <person name="Foster-Nyarko E."/>
            <person name="Jarju S."/>
            <person name="Secka A."/>
            <person name="Antonio M."/>
            <person name="Oren A."/>
            <person name="Chaudhuri R.R."/>
            <person name="La Ragione R."/>
            <person name="Hildebrand F."/>
            <person name="Pallen M.J."/>
        </authorList>
    </citation>
    <scope>NUCLEOTIDE SEQUENCE</scope>
    <source>
        <strain evidence="1">ChiGjej3B3-5194</strain>
    </source>
</reference>
<reference evidence="1" key="1">
    <citation type="submission" date="2020-10" db="EMBL/GenBank/DDBJ databases">
        <authorList>
            <person name="Gilroy R."/>
        </authorList>
    </citation>
    <scope>NUCLEOTIDE SEQUENCE</scope>
    <source>
        <strain evidence="1">ChiGjej3B3-5194</strain>
    </source>
</reference>
<proteinExistence type="predicted"/>
<protein>
    <submittedName>
        <fullName evidence="1">Uncharacterized protein</fullName>
    </submittedName>
</protein>
<dbReference type="Proteomes" id="UP000886742">
    <property type="component" value="Unassembled WGS sequence"/>
</dbReference>
<dbReference type="InterPro" id="IPR043519">
    <property type="entry name" value="NT_sf"/>
</dbReference>
<name>A0A9D1JW05_9PROT</name>
<dbReference type="EMBL" id="DVJI01000003">
    <property type="protein sequence ID" value="HIS70463.1"/>
    <property type="molecule type" value="Genomic_DNA"/>
</dbReference>
<accession>A0A9D1JW05</accession>
<evidence type="ECO:0000313" key="2">
    <source>
        <dbReference type="Proteomes" id="UP000886742"/>
    </source>
</evidence>